<feature type="non-terminal residue" evidence="1">
    <location>
        <position position="1"/>
    </location>
</feature>
<proteinExistence type="predicted"/>
<sequence>TKAVHRTNARNIHYENAKLQFLWLTRDEVFKLDERELVKIITSRTEILPRLHTPKPKILIKNRKSTQSQRKG</sequence>
<dbReference type="EMBL" id="LAZR01012948">
    <property type="protein sequence ID" value="KKM24312.1"/>
    <property type="molecule type" value="Genomic_DNA"/>
</dbReference>
<reference evidence="1" key="1">
    <citation type="journal article" date="2015" name="Nature">
        <title>Complex archaea that bridge the gap between prokaryotes and eukaryotes.</title>
        <authorList>
            <person name="Spang A."/>
            <person name="Saw J.H."/>
            <person name="Jorgensen S.L."/>
            <person name="Zaremba-Niedzwiedzka K."/>
            <person name="Martijn J."/>
            <person name="Lind A.E."/>
            <person name="van Eijk R."/>
            <person name="Schleper C."/>
            <person name="Guy L."/>
            <person name="Ettema T.J."/>
        </authorList>
    </citation>
    <scope>NUCLEOTIDE SEQUENCE</scope>
</reference>
<evidence type="ECO:0000313" key="1">
    <source>
        <dbReference type="EMBL" id="KKM24312.1"/>
    </source>
</evidence>
<organism evidence="1">
    <name type="scientific">marine sediment metagenome</name>
    <dbReference type="NCBI Taxonomy" id="412755"/>
    <lineage>
        <taxon>unclassified sequences</taxon>
        <taxon>metagenomes</taxon>
        <taxon>ecological metagenomes</taxon>
    </lineage>
</organism>
<accession>A0A0F9IA00</accession>
<comment type="caution">
    <text evidence="1">The sequence shown here is derived from an EMBL/GenBank/DDBJ whole genome shotgun (WGS) entry which is preliminary data.</text>
</comment>
<name>A0A0F9IA00_9ZZZZ</name>
<gene>
    <name evidence="1" type="ORF">LCGC14_1606220</name>
</gene>
<dbReference type="AlphaFoldDB" id="A0A0F9IA00"/>
<protein>
    <submittedName>
        <fullName evidence="1">Uncharacterized protein</fullName>
    </submittedName>
</protein>